<dbReference type="PANTHER" id="PTHR38773">
    <property type="entry name" value="PROTEIN SPRT"/>
    <property type="match status" value="1"/>
</dbReference>
<dbReference type="KEGG" id="ppha:BVH74_11770"/>
<proteinExistence type="predicted"/>
<dbReference type="Pfam" id="PF10263">
    <property type="entry name" value="SprT-like"/>
    <property type="match status" value="1"/>
</dbReference>
<dbReference type="AlphaFoldDB" id="A0A1V0B635"/>
<evidence type="ECO:0000313" key="2">
    <source>
        <dbReference type="EMBL" id="AQZ95385.1"/>
    </source>
</evidence>
<dbReference type="InterPro" id="IPR006640">
    <property type="entry name" value="SprT-like_domain"/>
</dbReference>
<feature type="domain" description="SprT-like" evidence="1">
    <location>
        <begin position="6"/>
        <end position="156"/>
    </location>
</feature>
<name>A0A1V0B635_9GAMM</name>
<accession>A0A1V0B635</accession>
<evidence type="ECO:0000313" key="3">
    <source>
        <dbReference type="Proteomes" id="UP000243488"/>
    </source>
</evidence>
<dbReference type="GO" id="GO:0006950">
    <property type="term" value="P:response to stress"/>
    <property type="evidence" value="ECO:0007669"/>
    <property type="project" value="UniProtKB-ARBA"/>
</dbReference>
<sequence>MDQLMQRLEDCYRLAEQHFGRHFPRPRVDLDLRGQRAGVAYLNDNRLRFNALMYRQNSADFLRQTVAHEVAHLIAHQLYGPRIKPHGREWQGLMTHLYGLPAQRCHTYQVPRRRSTQYLYRCGCAEHLPFTAQRHAWVTKGRQYLCRRCGNLLHFTGQQTQT</sequence>
<dbReference type="RefSeq" id="WP_080050253.1">
    <property type="nucleotide sequence ID" value="NZ_CP020100.1"/>
</dbReference>
<reference evidence="2 3" key="1">
    <citation type="submission" date="2017-03" db="EMBL/GenBank/DDBJ databases">
        <title>Complete genome sequence of the novel DNRA strain Pseudomonas sp. S-6-2 isolated from Chinese polluted river sediment. Journal of Biotechnology.</title>
        <authorList>
            <person name="Li J."/>
            <person name="Xiang F."/>
            <person name="Wang L."/>
            <person name="Xi L."/>
            <person name="Liu J."/>
        </authorList>
    </citation>
    <scope>NUCLEOTIDE SEQUENCE [LARGE SCALE GENOMIC DNA]</scope>
    <source>
        <strain evidence="2 3">S-6-2</strain>
    </source>
</reference>
<dbReference type="EMBL" id="CP020100">
    <property type="protein sequence ID" value="AQZ95385.1"/>
    <property type="molecule type" value="Genomic_DNA"/>
</dbReference>
<dbReference type="NCBIfam" id="NF003421">
    <property type="entry name" value="PRK04860.1"/>
    <property type="match status" value="1"/>
</dbReference>
<dbReference type="STRING" id="1931241.BVH74_11770"/>
<dbReference type="SMART" id="SM00731">
    <property type="entry name" value="SprT"/>
    <property type="match status" value="1"/>
</dbReference>
<dbReference type="Proteomes" id="UP000243488">
    <property type="component" value="Chromosome"/>
</dbReference>
<organism evidence="2 3">
    <name type="scientific">Halopseudomonas phragmitis</name>
    <dbReference type="NCBI Taxonomy" id="1931241"/>
    <lineage>
        <taxon>Bacteria</taxon>
        <taxon>Pseudomonadati</taxon>
        <taxon>Pseudomonadota</taxon>
        <taxon>Gammaproteobacteria</taxon>
        <taxon>Pseudomonadales</taxon>
        <taxon>Pseudomonadaceae</taxon>
        <taxon>Halopseudomonas</taxon>
    </lineage>
</organism>
<gene>
    <name evidence="2" type="ORF">BVH74_11770</name>
</gene>
<dbReference type="PANTHER" id="PTHR38773:SF1">
    <property type="entry name" value="PROTEIN SPRT"/>
    <property type="match status" value="1"/>
</dbReference>
<evidence type="ECO:0000259" key="1">
    <source>
        <dbReference type="SMART" id="SM00731"/>
    </source>
</evidence>
<keyword evidence="3" id="KW-1185">Reference proteome</keyword>
<protein>
    <submittedName>
        <fullName evidence="2">SprT family protein</fullName>
    </submittedName>
</protein>